<proteinExistence type="predicted"/>
<accession>A0A653B5M3</accession>
<name>A0A653B5M3_ECTOL</name>
<organism evidence="1">
    <name type="scientific">Ectopseudomonas oleovorans</name>
    <name type="common">Pseudomonas oleovorans</name>
    <dbReference type="NCBI Taxonomy" id="301"/>
    <lineage>
        <taxon>Bacteria</taxon>
        <taxon>Pseudomonadati</taxon>
        <taxon>Pseudomonadota</taxon>
        <taxon>Gammaproteobacteria</taxon>
        <taxon>Pseudomonadales</taxon>
        <taxon>Pseudomonadaceae</taxon>
        <taxon>Ectopseudomonas</taxon>
    </lineage>
</organism>
<protein>
    <submittedName>
        <fullName evidence="1">Uncharacterized protein</fullName>
    </submittedName>
</protein>
<evidence type="ECO:0000313" key="1">
    <source>
        <dbReference type="EMBL" id="VDN63499.1"/>
    </source>
</evidence>
<dbReference type="EMBL" id="LR130779">
    <property type="protein sequence ID" value="VDN63499.1"/>
    <property type="molecule type" value="Genomic_DNA"/>
</dbReference>
<sequence>MASDNAKCVQFIFKERDSGDAEKLDFASNRKFEGRLNASQTLSMRGVGMIKNKSTPFAG</sequence>
<gene>
    <name evidence="1" type="ORF">POT9AD_2524</name>
</gene>
<reference evidence="1" key="1">
    <citation type="submission" date="2018-11" db="EMBL/GenBank/DDBJ databases">
        <authorList>
            <consortium name="Genoscope - CEA"/>
            <person name="William W."/>
        </authorList>
    </citation>
    <scope>NUCLEOTIDE SEQUENCE [LARGE SCALE GENOMIC DNA]</scope>
    <source>
        <strain evidence="1">T9AD</strain>
    </source>
</reference>
<dbReference type="AlphaFoldDB" id="A0A653B5M3"/>